<dbReference type="GO" id="GO:0070449">
    <property type="term" value="C:elongin complex"/>
    <property type="evidence" value="ECO:0007669"/>
    <property type="project" value="InterPro"/>
</dbReference>
<dbReference type="PANTHER" id="PTHR15141">
    <property type="entry name" value="TRANSCRIPTION ELONGATION FACTOR B POLYPEPTIDE 3"/>
    <property type="match status" value="1"/>
</dbReference>
<dbReference type="PANTHER" id="PTHR15141:SF76">
    <property type="entry name" value="TRANSCRIPTION ELONGATION FACTOR B POLYPEPTIDE 3"/>
    <property type="match status" value="1"/>
</dbReference>
<dbReference type="EMBL" id="QGMG01000949">
    <property type="protein sequence ID" value="TVY50965.1"/>
    <property type="molecule type" value="Genomic_DNA"/>
</dbReference>
<feature type="compositionally biased region" description="Low complexity" evidence="1">
    <location>
        <begin position="312"/>
        <end position="324"/>
    </location>
</feature>
<protein>
    <recommendedName>
        <fullName evidence="4">Elongin-A</fullName>
    </recommendedName>
</protein>
<evidence type="ECO:0000256" key="1">
    <source>
        <dbReference type="SAM" id="MobiDB-lite"/>
    </source>
</evidence>
<dbReference type="OrthoDB" id="21513at2759"/>
<dbReference type="Proteomes" id="UP000481288">
    <property type="component" value="Unassembled WGS sequence"/>
</dbReference>
<feature type="region of interest" description="Disordered" evidence="1">
    <location>
        <begin position="264"/>
        <end position="404"/>
    </location>
</feature>
<organism evidence="2 3">
    <name type="scientific">Lachnellula cervina</name>
    <dbReference type="NCBI Taxonomy" id="1316786"/>
    <lineage>
        <taxon>Eukaryota</taxon>
        <taxon>Fungi</taxon>
        <taxon>Dikarya</taxon>
        <taxon>Ascomycota</taxon>
        <taxon>Pezizomycotina</taxon>
        <taxon>Leotiomycetes</taxon>
        <taxon>Helotiales</taxon>
        <taxon>Lachnaceae</taxon>
        <taxon>Lachnellula</taxon>
    </lineage>
</organism>
<evidence type="ECO:0000313" key="3">
    <source>
        <dbReference type="Proteomes" id="UP000481288"/>
    </source>
</evidence>
<comment type="caution">
    <text evidence="2">The sequence shown here is derived from an EMBL/GenBank/DDBJ whole genome shotgun (WGS) entry which is preliminary data.</text>
</comment>
<name>A0A7D8UL06_9HELO</name>
<gene>
    <name evidence="2" type="ORF">LCER1_G008217</name>
</gene>
<evidence type="ECO:0008006" key="4">
    <source>
        <dbReference type="Google" id="ProtNLM"/>
    </source>
</evidence>
<feature type="compositionally biased region" description="Acidic residues" evidence="1">
    <location>
        <begin position="277"/>
        <end position="294"/>
    </location>
</feature>
<feature type="compositionally biased region" description="Polar residues" evidence="1">
    <location>
        <begin position="352"/>
        <end position="361"/>
    </location>
</feature>
<keyword evidence="3" id="KW-1185">Reference proteome</keyword>
<proteinExistence type="predicted"/>
<reference evidence="2 3" key="1">
    <citation type="submission" date="2018-05" db="EMBL/GenBank/DDBJ databases">
        <title>Whole genome sequencing for identification of molecular markers to develop diagnostic detection tools for the regulated plant pathogen Lachnellula willkommii.</title>
        <authorList>
            <person name="Giroux E."/>
            <person name="Bilodeau G."/>
        </authorList>
    </citation>
    <scope>NUCLEOTIDE SEQUENCE [LARGE SCALE GENOMIC DNA]</scope>
    <source>
        <strain evidence="2 3">CBS 625.97</strain>
    </source>
</reference>
<dbReference type="Pfam" id="PF06881">
    <property type="entry name" value="Elongin_A"/>
    <property type="match status" value="1"/>
</dbReference>
<dbReference type="AlphaFoldDB" id="A0A7D8UL06"/>
<dbReference type="GO" id="GO:0006368">
    <property type="term" value="P:transcription elongation by RNA polymerase II"/>
    <property type="evidence" value="ECO:0007669"/>
    <property type="project" value="InterPro"/>
</dbReference>
<evidence type="ECO:0000313" key="2">
    <source>
        <dbReference type="EMBL" id="TVY50965.1"/>
    </source>
</evidence>
<dbReference type="InterPro" id="IPR010684">
    <property type="entry name" value="RNA_pol_II_trans_fac_SIII_A"/>
</dbReference>
<accession>A0A7D8UL06</accession>
<sequence length="404" mass="44746">MPAPSLFDSSQKACIKNIRSLTDVGDFEYWKIRSVLARIDSPEQLHQIELRSPQIMGEDADLWRTFIARDIPNWASKSWDPKGPLEWYELYCKYKKWQRKQIERSEEILRNTMMGIKKEQATKVSRIVDLRTLPKIPRDPRMLANNGGVPLGKKVSGAAKLAPTSLMFNGGSKTKMKDGKSVLTRARREAREISARSKLAKPTNMLVGDKKQIVKAPAGMLNEYRKAANPGLRILSRKKTPVGQFNGGISGPSLQEREKRLRAAMGGNSKGTGTGSSDEDTSDEDDNEVDDLFDDEPKRSPQAARPVESHVSRPPSRSIPGSSAPRPPPKDMGRPRPGPSSSPSKLGAYDTSRPSSASRPQPESSTPPRPNRSSPAPGTKPMMPRKRPPVDIFNRGAKKPRVAR</sequence>
<dbReference type="InterPro" id="IPR051870">
    <property type="entry name" value="Elongin-A_domain"/>
</dbReference>
<dbReference type="Gene3D" id="6.10.250.3180">
    <property type="match status" value="1"/>
</dbReference>